<dbReference type="PANTHER" id="PTHR11709:SF394">
    <property type="entry name" value="FI03373P-RELATED"/>
    <property type="match status" value="1"/>
</dbReference>
<gene>
    <name evidence="7" type="ORF">DL237_18100</name>
</gene>
<feature type="domain" description="Plastocyanin-like" evidence="5">
    <location>
        <begin position="396"/>
        <end position="512"/>
    </location>
</feature>
<dbReference type="Proteomes" id="UP000265848">
    <property type="component" value="Unassembled WGS sequence"/>
</dbReference>
<protein>
    <submittedName>
        <fullName evidence="7">Copper oxidase</fullName>
    </submittedName>
</protein>
<reference evidence="7 8" key="1">
    <citation type="submission" date="2018-08" db="EMBL/GenBank/DDBJ databases">
        <title>Pseudooceanicola sediminis CY03 in the family Rhodobacteracea.</title>
        <authorList>
            <person name="Zhang Y.-J."/>
        </authorList>
    </citation>
    <scope>NUCLEOTIDE SEQUENCE [LARGE SCALE GENOMIC DNA]</scope>
    <source>
        <strain evidence="7 8">CY03</strain>
    </source>
</reference>
<evidence type="ECO:0000313" key="8">
    <source>
        <dbReference type="Proteomes" id="UP000265848"/>
    </source>
</evidence>
<proteinExistence type="predicted"/>
<dbReference type="InterPro" id="IPR033138">
    <property type="entry name" value="Cu_oxidase_CS"/>
</dbReference>
<evidence type="ECO:0000259" key="5">
    <source>
        <dbReference type="Pfam" id="PF07731"/>
    </source>
</evidence>
<dbReference type="PROSITE" id="PS00079">
    <property type="entry name" value="MULTICOPPER_OXIDASE1"/>
    <property type="match status" value="1"/>
</dbReference>
<dbReference type="Pfam" id="PF07732">
    <property type="entry name" value="Cu-oxidase_3"/>
    <property type="match status" value="1"/>
</dbReference>
<comment type="caution">
    <text evidence="7">The sequence shown here is derived from an EMBL/GenBank/DDBJ whole genome shotgun (WGS) entry which is preliminary data.</text>
</comment>
<dbReference type="CDD" id="cd13896">
    <property type="entry name" value="CuRO_3_CopA"/>
    <property type="match status" value="1"/>
</dbReference>
<sequence>MPSRRQFLSFAGGAVLRAGSFVPRRLFAETPGAPRTLSLGTRTIDVHGRAATVFGILDGAGQNGLDLYQSEGFDVRLANGTDASTVIHWHGLTPPFEYDGTEVAQALVAPGTTHDYRFDLSRSGTFWMHSHHGLTEQSLLAAPLIVRADSERAIDRQDVTIMLHDFSFTPPEELLARLTGQDATVIGSGTAAMNMGMMRTGPGSMAGMDHSGTAGMDNGSMPGTGAAPAMGEMAGMDHAAMGHGNMQMDLNDIAFDAYLANDRDLSDPLVVPVDRGGRVRLRIINGAASTNFWIDLGGLNGTLVAVDGMDVSPVFGGHFEIAMAQRLDIEVVVPGDGGVFPILAQREGDRTRTGIVLATAGAQIAKVPSEAERIAPPVLLDLERQLVAAAPLAARTPDRRIALDLTGDMMSYVWGLNGLTYEERSPLEVTSGDRVEITLRNQTMMSHPMHLHGHHFQVVGLGAARLNGALRDTVIVPPMESVTIAFDADNPGEWPLHCHNLYHMAAGMMTTVEYV</sequence>
<dbReference type="InterPro" id="IPR011707">
    <property type="entry name" value="Cu-oxidase-like_N"/>
</dbReference>
<dbReference type="InterPro" id="IPR002355">
    <property type="entry name" value="Cu_oxidase_Cu_BS"/>
</dbReference>
<dbReference type="InterPro" id="IPR045087">
    <property type="entry name" value="Cu-oxidase_fam"/>
</dbReference>
<keyword evidence="8" id="KW-1185">Reference proteome</keyword>
<feature type="domain" description="Plastocyanin-like" evidence="6">
    <location>
        <begin position="71"/>
        <end position="149"/>
    </location>
</feature>
<dbReference type="PROSITE" id="PS00080">
    <property type="entry name" value="MULTICOPPER_OXIDASE2"/>
    <property type="match status" value="1"/>
</dbReference>
<organism evidence="7 8">
    <name type="scientific">Pseudooceanicola sediminis</name>
    <dbReference type="NCBI Taxonomy" id="2211117"/>
    <lineage>
        <taxon>Bacteria</taxon>
        <taxon>Pseudomonadati</taxon>
        <taxon>Pseudomonadota</taxon>
        <taxon>Alphaproteobacteria</taxon>
        <taxon>Rhodobacterales</taxon>
        <taxon>Paracoccaceae</taxon>
        <taxon>Pseudooceanicola</taxon>
    </lineage>
</organism>
<dbReference type="PANTHER" id="PTHR11709">
    <property type="entry name" value="MULTI-COPPER OXIDASE"/>
    <property type="match status" value="1"/>
</dbReference>
<dbReference type="GO" id="GO:0005507">
    <property type="term" value="F:copper ion binding"/>
    <property type="evidence" value="ECO:0007669"/>
    <property type="project" value="InterPro"/>
</dbReference>
<evidence type="ECO:0000256" key="2">
    <source>
        <dbReference type="ARBA" id="ARBA00023002"/>
    </source>
</evidence>
<keyword evidence="2" id="KW-0560">Oxidoreductase</keyword>
<dbReference type="InterPro" id="IPR001117">
    <property type="entry name" value="Cu-oxidase_2nd"/>
</dbReference>
<dbReference type="PROSITE" id="PS51318">
    <property type="entry name" value="TAT"/>
    <property type="match status" value="1"/>
</dbReference>
<name>A0A399IXQ4_9RHOB</name>
<keyword evidence="1" id="KW-0479">Metal-binding</keyword>
<evidence type="ECO:0000259" key="6">
    <source>
        <dbReference type="Pfam" id="PF07732"/>
    </source>
</evidence>
<evidence type="ECO:0000313" key="7">
    <source>
        <dbReference type="EMBL" id="RII37227.1"/>
    </source>
</evidence>
<dbReference type="Gene3D" id="2.60.40.420">
    <property type="entry name" value="Cupredoxins - blue copper proteins"/>
    <property type="match status" value="3"/>
</dbReference>
<dbReference type="SUPFAM" id="SSF49503">
    <property type="entry name" value="Cupredoxins"/>
    <property type="match status" value="3"/>
</dbReference>
<feature type="domain" description="Plastocyanin-like" evidence="4">
    <location>
        <begin position="256"/>
        <end position="349"/>
    </location>
</feature>
<dbReference type="InterPro" id="IPR011706">
    <property type="entry name" value="Cu-oxidase_C"/>
</dbReference>
<dbReference type="InterPro" id="IPR034279">
    <property type="entry name" value="CuRO_3_CopA"/>
</dbReference>
<dbReference type="InterPro" id="IPR008972">
    <property type="entry name" value="Cupredoxin"/>
</dbReference>
<dbReference type="GO" id="GO:0016491">
    <property type="term" value="F:oxidoreductase activity"/>
    <property type="evidence" value="ECO:0007669"/>
    <property type="project" value="UniProtKB-KW"/>
</dbReference>
<evidence type="ECO:0000259" key="4">
    <source>
        <dbReference type="Pfam" id="PF00394"/>
    </source>
</evidence>
<evidence type="ECO:0000256" key="1">
    <source>
        <dbReference type="ARBA" id="ARBA00022723"/>
    </source>
</evidence>
<dbReference type="EMBL" id="QWJJ01000019">
    <property type="protein sequence ID" value="RII37227.1"/>
    <property type="molecule type" value="Genomic_DNA"/>
</dbReference>
<dbReference type="Pfam" id="PF00394">
    <property type="entry name" value="Cu-oxidase"/>
    <property type="match status" value="1"/>
</dbReference>
<dbReference type="AlphaFoldDB" id="A0A399IXQ4"/>
<keyword evidence="3" id="KW-0186">Copper</keyword>
<dbReference type="Pfam" id="PF07731">
    <property type="entry name" value="Cu-oxidase_2"/>
    <property type="match status" value="1"/>
</dbReference>
<dbReference type="CDD" id="cd13887">
    <property type="entry name" value="CuRO_2_MCO_like_2"/>
    <property type="match status" value="1"/>
</dbReference>
<dbReference type="InterPro" id="IPR006311">
    <property type="entry name" value="TAT_signal"/>
</dbReference>
<accession>A0A399IXQ4</accession>
<dbReference type="OrthoDB" id="9757546at2"/>
<evidence type="ECO:0000256" key="3">
    <source>
        <dbReference type="ARBA" id="ARBA00023008"/>
    </source>
</evidence>